<evidence type="ECO:0000259" key="1">
    <source>
        <dbReference type="Pfam" id="PF01636"/>
    </source>
</evidence>
<evidence type="ECO:0000313" key="2">
    <source>
        <dbReference type="EMBL" id="SFG97119.1"/>
    </source>
</evidence>
<dbReference type="EMBL" id="FOOY01000036">
    <property type="protein sequence ID" value="SFG97119.1"/>
    <property type="molecule type" value="Genomic_DNA"/>
</dbReference>
<reference evidence="3" key="1">
    <citation type="submission" date="2016-10" db="EMBL/GenBank/DDBJ databases">
        <authorList>
            <person name="Varghese N."/>
            <person name="Submissions S."/>
        </authorList>
    </citation>
    <scope>NUCLEOTIDE SEQUENCE [LARGE SCALE GENOMIC DNA]</scope>
    <source>
        <strain evidence="3">ATCC 700379</strain>
    </source>
</reference>
<sequence>MRKEEMIRFVRRTVPKLPIDTSEIKTNGWDNDILIINKQQVFRFPKTDQIIDQIKNECELLEQLSQKNSVLQIPRYKMIYEGEVLKAVTYPFLNGEALNEHSFDVRKNPENAQLLGDFLTKLHQLKGSHLPSIHTFPYWQSLFESLRSKVFTALRDEERHAIEDVFTRFLNRYTALSYKKVPIHGDLSASNILFDRAENRISGVIDFTDAQMGDPAFDFAGIYWNYGPEYTRKVLSFYHIDESIEAMFDRISTFYGLQPVFHELLHSVSNNETIDEKQLVRFMDLKQLVY</sequence>
<dbReference type="Pfam" id="PF01636">
    <property type="entry name" value="APH"/>
    <property type="match status" value="1"/>
</dbReference>
<keyword evidence="2" id="KW-0808">Transferase</keyword>
<dbReference type="PANTHER" id="PTHR21310">
    <property type="entry name" value="AMINOGLYCOSIDE PHOSPHOTRANSFERASE-RELATED-RELATED"/>
    <property type="match status" value="1"/>
</dbReference>
<dbReference type="OrthoDB" id="60975at2"/>
<dbReference type="AlphaFoldDB" id="A0A1I2W910"/>
<organism evidence="2 3">
    <name type="scientific">Sporolactobacillus nakayamae</name>
    <dbReference type="NCBI Taxonomy" id="269670"/>
    <lineage>
        <taxon>Bacteria</taxon>
        <taxon>Bacillati</taxon>
        <taxon>Bacillota</taxon>
        <taxon>Bacilli</taxon>
        <taxon>Bacillales</taxon>
        <taxon>Sporolactobacillaceae</taxon>
        <taxon>Sporolactobacillus</taxon>
    </lineage>
</organism>
<dbReference type="SUPFAM" id="SSF56112">
    <property type="entry name" value="Protein kinase-like (PK-like)"/>
    <property type="match status" value="1"/>
</dbReference>
<dbReference type="PANTHER" id="PTHR21310:SF42">
    <property type="entry name" value="BIFUNCTIONAL AAC_APH"/>
    <property type="match status" value="1"/>
</dbReference>
<proteinExistence type="predicted"/>
<accession>A0A1I2W910</accession>
<gene>
    <name evidence="2" type="ORF">SAMN02982927_03432</name>
</gene>
<dbReference type="InterPro" id="IPR051678">
    <property type="entry name" value="AGP_Transferase"/>
</dbReference>
<evidence type="ECO:0000313" key="3">
    <source>
        <dbReference type="Proteomes" id="UP000198752"/>
    </source>
</evidence>
<dbReference type="Gene3D" id="3.90.1200.10">
    <property type="match status" value="1"/>
</dbReference>
<dbReference type="STRING" id="269670.SAMN02982927_03432"/>
<dbReference type="Gene3D" id="3.30.200.20">
    <property type="entry name" value="Phosphorylase Kinase, domain 1"/>
    <property type="match status" value="1"/>
</dbReference>
<dbReference type="InterPro" id="IPR002575">
    <property type="entry name" value="Aminoglycoside_PTrfase"/>
</dbReference>
<dbReference type="InterPro" id="IPR011009">
    <property type="entry name" value="Kinase-like_dom_sf"/>
</dbReference>
<dbReference type="GO" id="GO:0016740">
    <property type="term" value="F:transferase activity"/>
    <property type="evidence" value="ECO:0007669"/>
    <property type="project" value="UniProtKB-KW"/>
</dbReference>
<keyword evidence="3" id="KW-1185">Reference proteome</keyword>
<protein>
    <submittedName>
        <fullName evidence="2">Aminoglycoside 2''-phosphotransferase</fullName>
    </submittedName>
</protein>
<dbReference type="Proteomes" id="UP000198752">
    <property type="component" value="Unassembled WGS sequence"/>
</dbReference>
<name>A0A1I2W910_9BACL</name>
<feature type="domain" description="Aminoglycoside phosphotransferase" evidence="1">
    <location>
        <begin position="27"/>
        <end position="234"/>
    </location>
</feature>
<dbReference type="RefSeq" id="WP_143128492.1">
    <property type="nucleotide sequence ID" value="NZ_FOOY01000036.1"/>
</dbReference>